<proteinExistence type="predicted"/>
<gene>
    <name evidence="2" type="ORF">OCBIM_22012114mg</name>
</gene>
<accession>A0A0L8HL92</accession>
<evidence type="ECO:0000313" key="2">
    <source>
        <dbReference type="EMBL" id="KOF90018.1"/>
    </source>
</evidence>
<dbReference type="EMBL" id="KQ417874">
    <property type="protein sequence ID" value="KOF90018.1"/>
    <property type="molecule type" value="Genomic_DNA"/>
</dbReference>
<evidence type="ECO:0000256" key="1">
    <source>
        <dbReference type="SAM" id="MobiDB-lite"/>
    </source>
</evidence>
<dbReference type="AlphaFoldDB" id="A0A0L8HL92"/>
<sequence length="55" mass="6696">MPCASNQFFQHKCTTWMVLFEKRERMHGYEKTREGREEGEGKSWEEKKWNEKAKG</sequence>
<protein>
    <submittedName>
        <fullName evidence="2">Uncharacterized protein</fullName>
    </submittedName>
</protein>
<organism evidence="2">
    <name type="scientific">Octopus bimaculoides</name>
    <name type="common">California two-spotted octopus</name>
    <dbReference type="NCBI Taxonomy" id="37653"/>
    <lineage>
        <taxon>Eukaryota</taxon>
        <taxon>Metazoa</taxon>
        <taxon>Spiralia</taxon>
        <taxon>Lophotrochozoa</taxon>
        <taxon>Mollusca</taxon>
        <taxon>Cephalopoda</taxon>
        <taxon>Coleoidea</taxon>
        <taxon>Octopodiformes</taxon>
        <taxon>Octopoda</taxon>
        <taxon>Incirrata</taxon>
        <taxon>Octopodidae</taxon>
        <taxon>Octopus</taxon>
    </lineage>
</organism>
<feature type="region of interest" description="Disordered" evidence="1">
    <location>
        <begin position="27"/>
        <end position="55"/>
    </location>
</feature>
<name>A0A0L8HL92_OCTBM</name>
<reference evidence="2" key="1">
    <citation type="submission" date="2015-07" db="EMBL/GenBank/DDBJ databases">
        <title>MeaNS - Measles Nucleotide Surveillance Program.</title>
        <authorList>
            <person name="Tran T."/>
            <person name="Druce J."/>
        </authorList>
    </citation>
    <scope>NUCLEOTIDE SEQUENCE</scope>
    <source>
        <strain evidence="2">UCB-OBI-ISO-001</strain>
        <tissue evidence="2">Gonad</tissue>
    </source>
</reference>